<dbReference type="Proteomes" id="UP000178417">
    <property type="component" value="Unassembled WGS sequence"/>
</dbReference>
<evidence type="ECO:0000256" key="1">
    <source>
        <dbReference type="SAM" id="Phobius"/>
    </source>
</evidence>
<feature type="transmembrane region" description="Helical" evidence="1">
    <location>
        <begin position="73"/>
        <end position="91"/>
    </location>
</feature>
<evidence type="ECO:0000313" key="3">
    <source>
        <dbReference type="Proteomes" id="UP000178417"/>
    </source>
</evidence>
<dbReference type="AlphaFoldDB" id="A0A1F4SEA4"/>
<evidence type="ECO:0000313" key="2">
    <source>
        <dbReference type="EMBL" id="OGC18765.1"/>
    </source>
</evidence>
<feature type="transmembrane region" description="Helical" evidence="1">
    <location>
        <begin position="12"/>
        <end position="33"/>
    </location>
</feature>
<proteinExistence type="predicted"/>
<sequence>MRFEIDEEHFTVTNLLILLIAWANTCYLLVVFLRQMLPMLISTLLIITGLVLTAIMVVITIYVSIKWIKHHKLGLWFVIGLIVLFVISFSFEATVKSIFFQQQAYEYDQAY</sequence>
<name>A0A1F4SEA4_UNCSA</name>
<keyword evidence="1" id="KW-0472">Membrane</keyword>
<protein>
    <submittedName>
        <fullName evidence="2">Uncharacterized protein</fullName>
    </submittedName>
</protein>
<reference evidence="2 3" key="1">
    <citation type="journal article" date="2016" name="Nat. Commun.">
        <title>Thousands of microbial genomes shed light on interconnected biogeochemical processes in an aquifer system.</title>
        <authorList>
            <person name="Anantharaman K."/>
            <person name="Brown C.T."/>
            <person name="Hug L.A."/>
            <person name="Sharon I."/>
            <person name="Castelle C.J."/>
            <person name="Probst A.J."/>
            <person name="Thomas B.C."/>
            <person name="Singh A."/>
            <person name="Wilkins M.J."/>
            <person name="Karaoz U."/>
            <person name="Brodie E.L."/>
            <person name="Williams K.H."/>
            <person name="Hubbard S.S."/>
            <person name="Banfield J.F."/>
        </authorList>
    </citation>
    <scope>NUCLEOTIDE SEQUENCE [LARGE SCALE GENOMIC DNA]</scope>
</reference>
<keyword evidence="1" id="KW-1133">Transmembrane helix</keyword>
<feature type="transmembrane region" description="Helical" evidence="1">
    <location>
        <begin position="39"/>
        <end position="61"/>
    </location>
</feature>
<dbReference type="EMBL" id="MEUB01000068">
    <property type="protein sequence ID" value="OGC18765.1"/>
    <property type="molecule type" value="Genomic_DNA"/>
</dbReference>
<organism evidence="2 3">
    <name type="scientific">candidate division WOR-1 bacterium RIFOXYB2_FULL_37_13</name>
    <dbReference type="NCBI Taxonomy" id="1802579"/>
    <lineage>
        <taxon>Bacteria</taxon>
        <taxon>Bacillati</taxon>
        <taxon>Saganbacteria</taxon>
    </lineage>
</organism>
<accession>A0A1F4SEA4</accession>
<dbReference type="STRING" id="1802579.A2310_02615"/>
<comment type="caution">
    <text evidence="2">The sequence shown here is derived from an EMBL/GenBank/DDBJ whole genome shotgun (WGS) entry which is preliminary data.</text>
</comment>
<gene>
    <name evidence="2" type="ORF">A2310_02615</name>
</gene>
<keyword evidence="1" id="KW-0812">Transmembrane</keyword>